<dbReference type="Gene3D" id="2.60.120.10">
    <property type="entry name" value="Jelly Rolls"/>
    <property type="match status" value="1"/>
</dbReference>
<dbReference type="Proteomes" id="UP001220530">
    <property type="component" value="Chromosome"/>
</dbReference>
<dbReference type="RefSeq" id="WP_282217740.1">
    <property type="nucleotide sequence ID" value="NZ_CP118246.1"/>
</dbReference>
<evidence type="ECO:0000313" key="1">
    <source>
        <dbReference type="EMBL" id="WDR01329.1"/>
    </source>
</evidence>
<name>A0ABY7YJR8_9HYPH</name>
<keyword evidence="2" id="KW-1185">Reference proteome</keyword>
<sequence>MQIIGSDPTRMIDLPGSGPCPRPVDIDERVTGFSTLKSLRIYTFAKGQMIDGESEGDEVYVVAIGGAVDMVVSGTHPLHVTLSPGDVQALYMTPEHAYKLKPQSHVQVAYARAQASGHVASHAVTGTRGDAAETLRFALVNLLAGDVLDQHLSGERLIHLIAGTVDVDGTTVNAPQTIALPMGEIAPVRARAATQLLVVWV</sequence>
<gene>
    <name evidence="1" type="ORF">PSQ19_10875</name>
</gene>
<protein>
    <recommendedName>
        <fullName evidence="3">Quercetin 2,3-dioxygenase C-terminal cupin domain-containing protein</fullName>
    </recommendedName>
</protein>
<dbReference type="InterPro" id="IPR014710">
    <property type="entry name" value="RmlC-like_jellyroll"/>
</dbReference>
<evidence type="ECO:0000313" key="2">
    <source>
        <dbReference type="Proteomes" id="UP001220530"/>
    </source>
</evidence>
<reference evidence="1 2" key="1">
    <citation type="submission" date="2023-02" db="EMBL/GenBank/DDBJ databases">
        <title>Devosia algicola sp. nov., isolated from the phycosphere of marine algae.</title>
        <authorList>
            <person name="Kim J.M."/>
            <person name="Lee J.K."/>
            <person name="Choi B.J."/>
            <person name="Bayburt H."/>
            <person name="Jeon C.O."/>
        </authorList>
    </citation>
    <scope>NUCLEOTIDE SEQUENCE [LARGE SCALE GENOMIC DNA]</scope>
    <source>
        <strain evidence="1 2">G20-9</strain>
    </source>
</reference>
<accession>A0ABY7YJR8</accession>
<proteinExistence type="predicted"/>
<evidence type="ECO:0008006" key="3">
    <source>
        <dbReference type="Google" id="ProtNLM"/>
    </source>
</evidence>
<dbReference type="EMBL" id="CP118246">
    <property type="protein sequence ID" value="WDR01329.1"/>
    <property type="molecule type" value="Genomic_DNA"/>
</dbReference>
<organism evidence="1 2">
    <name type="scientific">Devosia algicola</name>
    <dbReference type="NCBI Taxonomy" id="3026418"/>
    <lineage>
        <taxon>Bacteria</taxon>
        <taxon>Pseudomonadati</taxon>
        <taxon>Pseudomonadota</taxon>
        <taxon>Alphaproteobacteria</taxon>
        <taxon>Hyphomicrobiales</taxon>
        <taxon>Devosiaceae</taxon>
        <taxon>Devosia</taxon>
    </lineage>
</organism>